<keyword evidence="2" id="KW-1185">Reference proteome</keyword>
<proteinExistence type="predicted"/>
<gene>
    <name evidence="1" type="ORF">LOK49_LG15G00840</name>
</gene>
<evidence type="ECO:0000313" key="2">
    <source>
        <dbReference type="Proteomes" id="UP001060215"/>
    </source>
</evidence>
<reference evidence="1 2" key="1">
    <citation type="journal article" date="2022" name="Plant J.">
        <title>Chromosome-level genome of Camellia lanceoleosa provides a valuable resource for understanding genome evolution and self-incompatibility.</title>
        <authorList>
            <person name="Gong W."/>
            <person name="Xiao S."/>
            <person name="Wang L."/>
            <person name="Liao Z."/>
            <person name="Chang Y."/>
            <person name="Mo W."/>
            <person name="Hu G."/>
            <person name="Li W."/>
            <person name="Zhao G."/>
            <person name="Zhu H."/>
            <person name="Hu X."/>
            <person name="Ji K."/>
            <person name="Xiang X."/>
            <person name="Song Q."/>
            <person name="Yuan D."/>
            <person name="Jin S."/>
            <person name="Zhang L."/>
        </authorList>
    </citation>
    <scope>NUCLEOTIDE SEQUENCE [LARGE SCALE GENOMIC DNA]</scope>
    <source>
        <strain evidence="1">SQ_2022a</strain>
    </source>
</reference>
<dbReference type="EMBL" id="CM045768">
    <property type="protein sequence ID" value="KAI7984095.1"/>
    <property type="molecule type" value="Genomic_DNA"/>
</dbReference>
<name>A0ACC0F633_9ERIC</name>
<organism evidence="1 2">
    <name type="scientific">Camellia lanceoleosa</name>
    <dbReference type="NCBI Taxonomy" id="1840588"/>
    <lineage>
        <taxon>Eukaryota</taxon>
        <taxon>Viridiplantae</taxon>
        <taxon>Streptophyta</taxon>
        <taxon>Embryophyta</taxon>
        <taxon>Tracheophyta</taxon>
        <taxon>Spermatophyta</taxon>
        <taxon>Magnoliopsida</taxon>
        <taxon>eudicotyledons</taxon>
        <taxon>Gunneridae</taxon>
        <taxon>Pentapetalae</taxon>
        <taxon>asterids</taxon>
        <taxon>Ericales</taxon>
        <taxon>Theaceae</taxon>
        <taxon>Camellia</taxon>
    </lineage>
</organism>
<sequence length="145" mass="16516">MAATRSSPRTPSKQLGVGQLPTEGLPDYIDLSHKATWDNVSTEIFLQCVQEQILFGRRLGTTISVAGYKEIAVQFAKRTGRRHDVKQFKNKYLGLKKEWQAWNKLMDTSKGVTGIGFDRSTGLFTASEEWWENLKTLFASFAYQY</sequence>
<evidence type="ECO:0000313" key="1">
    <source>
        <dbReference type="EMBL" id="KAI7984095.1"/>
    </source>
</evidence>
<protein>
    <submittedName>
        <fullName evidence="1">L10-interacting MYB domain-containing protein</fullName>
    </submittedName>
</protein>
<accession>A0ACC0F633</accession>
<dbReference type="Proteomes" id="UP001060215">
    <property type="component" value="Chromosome 11"/>
</dbReference>
<comment type="caution">
    <text evidence="1">The sequence shown here is derived from an EMBL/GenBank/DDBJ whole genome shotgun (WGS) entry which is preliminary data.</text>
</comment>